<dbReference type="Proteomes" id="UP000628736">
    <property type="component" value="Unassembled WGS sequence"/>
</dbReference>
<evidence type="ECO:0000313" key="2">
    <source>
        <dbReference type="EMBL" id="MBC5722660.1"/>
    </source>
</evidence>
<dbReference type="EMBL" id="JACOPO010000004">
    <property type="protein sequence ID" value="MBC5722660.1"/>
    <property type="molecule type" value="Genomic_DNA"/>
</dbReference>
<keyword evidence="3" id="KW-1185">Reference proteome</keyword>
<proteinExistence type="predicted"/>
<feature type="signal peptide" evidence="1">
    <location>
        <begin position="1"/>
        <end position="23"/>
    </location>
</feature>
<name>A0A8J6M358_9FIRM</name>
<evidence type="ECO:0008006" key="4">
    <source>
        <dbReference type="Google" id="ProtNLM"/>
    </source>
</evidence>
<feature type="chain" id="PRO_5035199168" description="Transglutaminase-like domain-containing protein" evidence="1">
    <location>
        <begin position="24"/>
        <end position="359"/>
    </location>
</feature>
<accession>A0A8J6M358</accession>
<dbReference type="PROSITE" id="PS51257">
    <property type="entry name" value="PROKAR_LIPOPROTEIN"/>
    <property type="match status" value="1"/>
</dbReference>
<dbReference type="RefSeq" id="WP_186852717.1">
    <property type="nucleotide sequence ID" value="NZ_JACOPO010000004.1"/>
</dbReference>
<gene>
    <name evidence="2" type="ORF">H8S11_07525</name>
</gene>
<organism evidence="2 3">
    <name type="scientific">Flintibacter hominis</name>
    <dbReference type="NCBI Taxonomy" id="2763048"/>
    <lineage>
        <taxon>Bacteria</taxon>
        <taxon>Bacillati</taxon>
        <taxon>Bacillota</taxon>
        <taxon>Clostridia</taxon>
        <taxon>Eubacteriales</taxon>
        <taxon>Flintibacter</taxon>
    </lineage>
</organism>
<evidence type="ECO:0000313" key="3">
    <source>
        <dbReference type="Proteomes" id="UP000628736"/>
    </source>
</evidence>
<protein>
    <recommendedName>
        <fullName evidence="4">Transglutaminase-like domain-containing protein</fullName>
    </recommendedName>
</protein>
<keyword evidence="1" id="KW-0732">Signal</keyword>
<reference evidence="2" key="1">
    <citation type="submission" date="2020-08" db="EMBL/GenBank/DDBJ databases">
        <title>Genome public.</title>
        <authorList>
            <person name="Liu C."/>
            <person name="Sun Q."/>
        </authorList>
    </citation>
    <scope>NUCLEOTIDE SEQUENCE</scope>
    <source>
        <strain evidence="2">NSJ-23</strain>
    </source>
</reference>
<dbReference type="AlphaFoldDB" id="A0A8J6M358"/>
<evidence type="ECO:0000256" key="1">
    <source>
        <dbReference type="SAM" id="SignalP"/>
    </source>
</evidence>
<comment type="caution">
    <text evidence="2">The sequence shown here is derived from an EMBL/GenBank/DDBJ whole genome shotgun (WGS) entry which is preliminary data.</text>
</comment>
<sequence length="359" mass="39526">MKQRSLACLAISAALLLSGCSSMLDREYLDITTHNAAPTTEGDTSILRADSYQELVNVLIYMVSTGAENGTIRLYIDSEDVAKDLEDACREVVQEDPLGAYAVEYIKHSVDSIVTYSEAQVQIIYRRTKEQVASIVSATGAAAIRGELEESLASFAPESVLRLSYFDGDEAYILDLVREAYFATPATALDLPEATVAFYPDSGSQRVVEISLHYHLDEQELVHRREVLDQTVQKMTAILQSQFFTTEELLPAAAQAIHAAGGYNPEGGSTAYHALLERGADDQGLALAAAMVYNRLDISCQVIEGSLDGAPHFWNVIQLPESQYHLDLSQYGEHGFSLLSSAEMEQRGYLWDPEDILPR</sequence>